<dbReference type="GO" id="GO:0006355">
    <property type="term" value="P:regulation of DNA-templated transcription"/>
    <property type="evidence" value="ECO:0007669"/>
    <property type="project" value="InterPro"/>
</dbReference>
<accession>A0A7C9MP83</accession>
<sequence length="191" mass="21797">MIDKKTWDDAFNLAKAQVRHGNADYSDLRSVTEEIYKQMIDIKDVPDTYDVTPTSAQNKRLASSDSKFKHEVVNGKVRCAICGKLFKSISQNHLNTHENILRDDYMIKYGVNDKEMQGTIERHAKTGDDNSLTILSYVMKEYNLKRAEAKPFVIKQGFTDLVDLMAQAKEKGISALELLKEKVPVPKKKKE</sequence>
<dbReference type="Pfam" id="PF05443">
    <property type="entry name" value="ROS_MUCR"/>
    <property type="match status" value="1"/>
</dbReference>
<evidence type="ECO:0000313" key="2">
    <source>
        <dbReference type="Proteomes" id="UP000482487"/>
    </source>
</evidence>
<name>A0A7C9MP83_9BACT</name>
<reference evidence="1 2" key="1">
    <citation type="submission" date="2020-01" db="EMBL/GenBank/DDBJ databases">
        <title>Genome sequence of Desulfovibrio aerotolerans DSM 16695(T).</title>
        <authorList>
            <person name="Karnachuk O."/>
            <person name="Avakyan M."/>
            <person name="Mardanov A."/>
            <person name="Kadnikov V."/>
            <person name="Ravin N."/>
        </authorList>
    </citation>
    <scope>NUCLEOTIDE SEQUENCE [LARGE SCALE GENOMIC DNA]</scope>
    <source>
        <strain evidence="1 2">DSM 16695</strain>
    </source>
</reference>
<gene>
    <name evidence="1" type="ORF">GTA51_10080</name>
</gene>
<organism evidence="1 2">
    <name type="scientific">Solidesulfovibrio aerotolerans</name>
    <dbReference type="NCBI Taxonomy" id="295255"/>
    <lineage>
        <taxon>Bacteria</taxon>
        <taxon>Pseudomonadati</taxon>
        <taxon>Thermodesulfobacteriota</taxon>
        <taxon>Desulfovibrionia</taxon>
        <taxon>Desulfovibrionales</taxon>
        <taxon>Desulfovibrionaceae</taxon>
        <taxon>Solidesulfovibrio</taxon>
    </lineage>
</organism>
<dbReference type="Proteomes" id="UP000482487">
    <property type="component" value="Unassembled WGS sequence"/>
</dbReference>
<dbReference type="RefSeq" id="WP_160960765.1">
    <property type="nucleotide sequence ID" value="NZ_WVUD01000015.1"/>
</dbReference>
<dbReference type="GO" id="GO:0003677">
    <property type="term" value="F:DNA binding"/>
    <property type="evidence" value="ECO:0007669"/>
    <property type="project" value="InterPro"/>
</dbReference>
<dbReference type="AlphaFoldDB" id="A0A7C9MP83"/>
<keyword evidence="2" id="KW-1185">Reference proteome</keyword>
<proteinExistence type="predicted"/>
<dbReference type="EMBL" id="WVUD01000015">
    <property type="protein sequence ID" value="MYL83472.1"/>
    <property type="molecule type" value="Genomic_DNA"/>
</dbReference>
<comment type="caution">
    <text evidence="1">The sequence shown here is derived from an EMBL/GenBank/DDBJ whole genome shotgun (WGS) entry which is preliminary data.</text>
</comment>
<dbReference type="OrthoDB" id="5456893at2"/>
<protein>
    <submittedName>
        <fullName evidence="1">Uncharacterized protein</fullName>
    </submittedName>
</protein>
<dbReference type="GO" id="GO:0008270">
    <property type="term" value="F:zinc ion binding"/>
    <property type="evidence" value="ECO:0007669"/>
    <property type="project" value="InterPro"/>
</dbReference>
<dbReference type="InterPro" id="IPR008807">
    <property type="entry name" value="ROS_MUCR"/>
</dbReference>
<evidence type="ECO:0000313" key="1">
    <source>
        <dbReference type="EMBL" id="MYL83472.1"/>
    </source>
</evidence>